<proteinExistence type="inferred from homology"/>
<keyword evidence="5 8" id="KW-0560">Oxidoreductase</keyword>
<comment type="similarity">
    <text evidence="2">Belongs to the acyl-CoA dehydrogenase family.</text>
</comment>
<comment type="cofactor">
    <cofactor evidence="1">
        <name>FAD</name>
        <dbReference type="ChEBI" id="CHEBI:57692"/>
    </cofactor>
</comment>
<dbReference type="CDD" id="cd00567">
    <property type="entry name" value="ACAD"/>
    <property type="match status" value="1"/>
</dbReference>
<dbReference type="Proteomes" id="UP001596119">
    <property type="component" value="Unassembled WGS sequence"/>
</dbReference>
<dbReference type="InterPro" id="IPR046373">
    <property type="entry name" value="Acyl-CoA_Oxase/DH_mid-dom_sf"/>
</dbReference>
<reference evidence="9" key="1">
    <citation type="journal article" date="2019" name="Int. J. Syst. Evol. Microbiol.">
        <title>The Global Catalogue of Microorganisms (GCM) 10K type strain sequencing project: providing services to taxonomists for standard genome sequencing and annotation.</title>
        <authorList>
            <consortium name="The Broad Institute Genomics Platform"/>
            <consortium name="The Broad Institute Genome Sequencing Center for Infectious Disease"/>
            <person name="Wu L."/>
            <person name="Ma J."/>
        </authorList>
    </citation>
    <scope>NUCLEOTIDE SEQUENCE [LARGE SCALE GENOMIC DNA]</scope>
    <source>
        <strain evidence="9">CGMCC 4.7397</strain>
    </source>
</reference>
<evidence type="ECO:0000256" key="1">
    <source>
        <dbReference type="ARBA" id="ARBA00001974"/>
    </source>
</evidence>
<evidence type="ECO:0000256" key="4">
    <source>
        <dbReference type="ARBA" id="ARBA00022827"/>
    </source>
</evidence>
<dbReference type="InterPro" id="IPR009075">
    <property type="entry name" value="AcylCo_DH/oxidase_C"/>
</dbReference>
<dbReference type="RefSeq" id="WP_379567589.1">
    <property type="nucleotide sequence ID" value="NZ_JBHSQK010000047.1"/>
</dbReference>
<keyword evidence="4" id="KW-0274">FAD</keyword>
<evidence type="ECO:0000313" key="9">
    <source>
        <dbReference type="Proteomes" id="UP001596119"/>
    </source>
</evidence>
<dbReference type="Gene3D" id="1.10.540.10">
    <property type="entry name" value="Acyl-CoA dehydrogenase/oxidase, N-terminal domain"/>
    <property type="match status" value="1"/>
</dbReference>
<dbReference type="EC" id="1.-.-.-" evidence="8"/>
<accession>A0ABW1ICU7</accession>
<dbReference type="Gene3D" id="2.40.110.10">
    <property type="entry name" value="Butyryl-CoA Dehydrogenase, subunit A, domain 2"/>
    <property type="match status" value="1"/>
</dbReference>
<dbReference type="Pfam" id="PF00441">
    <property type="entry name" value="Acyl-CoA_dh_1"/>
    <property type="match status" value="1"/>
</dbReference>
<dbReference type="Gene3D" id="1.20.140.10">
    <property type="entry name" value="Butyryl-CoA Dehydrogenase, subunit A, domain 3"/>
    <property type="match status" value="1"/>
</dbReference>
<sequence length="373" mass="39181">MRFAFTDEQEELRAALRDLLTDRAPSARVREIMQTPDGVDRELWRALAEMGIAGMLVPEEYDGLGFGFLELAVALEEAGRALLPAPLLSTAVLGVTAVLAAEDPARAAEILPGVAAGTITLTVARSAPAACTAVLRADGRWRLTGDLGTVLDGASADLVVVAATDPSGATRLFTVSSDSGARLPTMDQTVRLAHLVLDDTPATPLGGAGVAEAVLARVEQLAAVGLALLAVGGAATCLDASVEYARTRVQFGRPIGSFQAIQHRCADMLLEVESARSAAYYASWCAVADPAALPVYASVAKSYATEAYRRAAGEQIQIHGGIGFTWEHDAHLHLKRAATLEALYGSPTEHRRLLWESLATSTEAGLVEPSASR</sequence>
<gene>
    <name evidence="8" type="ORF">ACFQH9_19485</name>
</gene>
<feature type="domain" description="Acyl-CoA dehydrogenase/oxidase N-terminal" evidence="7">
    <location>
        <begin position="6"/>
        <end position="117"/>
    </location>
</feature>
<dbReference type="InterPro" id="IPR013786">
    <property type="entry name" value="AcylCoA_DH/ox_N"/>
</dbReference>
<name>A0ABW1ICU7_9PSEU</name>
<dbReference type="InterPro" id="IPR036250">
    <property type="entry name" value="AcylCo_DH-like_C"/>
</dbReference>
<dbReference type="GO" id="GO:0016491">
    <property type="term" value="F:oxidoreductase activity"/>
    <property type="evidence" value="ECO:0007669"/>
    <property type="project" value="UniProtKB-KW"/>
</dbReference>
<feature type="domain" description="Acyl-CoA dehydrogenase/oxidase C-terminal" evidence="6">
    <location>
        <begin position="224"/>
        <end position="354"/>
    </location>
</feature>
<dbReference type="PANTHER" id="PTHR43884">
    <property type="entry name" value="ACYL-COA DEHYDROGENASE"/>
    <property type="match status" value="1"/>
</dbReference>
<dbReference type="InterPro" id="IPR037069">
    <property type="entry name" value="AcylCoA_DH/ox_N_sf"/>
</dbReference>
<evidence type="ECO:0000256" key="2">
    <source>
        <dbReference type="ARBA" id="ARBA00009347"/>
    </source>
</evidence>
<dbReference type="Pfam" id="PF02771">
    <property type="entry name" value="Acyl-CoA_dh_N"/>
    <property type="match status" value="1"/>
</dbReference>
<evidence type="ECO:0000259" key="6">
    <source>
        <dbReference type="Pfam" id="PF00441"/>
    </source>
</evidence>
<dbReference type="InterPro" id="IPR009100">
    <property type="entry name" value="AcylCoA_DH/oxidase_NM_dom_sf"/>
</dbReference>
<dbReference type="SUPFAM" id="SSF47203">
    <property type="entry name" value="Acyl-CoA dehydrogenase C-terminal domain-like"/>
    <property type="match status" value="1"/>
</dbReference>
<evidence type="ECO:0000256" key="3">
    <source>
        <dbReference type="ARBA" id="ARBA00022630"/>
    </source>
</evidence>
<evidence type="ECO:0000256" key="5">
    <source>
        <dbReference type="ARBA" id="ARBA00023002"/>
    </source>
</evidence>
<protein>
    <submittedName>
        <fullName evidence="8">Acyl-CoA dehydrogenase family protein</fullName>
        <ecNumber evidence="8">1.-.-.-</ecNumber>
    </submittedName>
</protein>
<dbReference type="PANTHER" id="PTHR43884:SF20">
    <property type="entry name" value="ACYL-COA DEHYDROGENASE FADE28"/>
    <property type="match status" value="1"/>
</dbReference>
<evidence type="ECO:0000259" key="7">
    <source>
        <dbReference type="Pfam" id="PF02771"/>
    </source>
</evidence>
<organism evidence="8 9">
    <name type="scientific">Pseudonocardia lutea</name>
    <dbReference type="NCBI Taxonomy" id="2172015"/>
    <lineage>
        <taxon>Bacteria</taxon>
        <taxon>Bacillati</taxon>
        <taxon>Actinomycetota</taxon>
        <taxon>Actinomycetes</taxon>
        <taxon>Pseudonocardiales</taxon>
        <taxon>Pseudonocardiaceae</taxon>
        <taxon>Pseudonocardia</taxon>
    </lineage>
</organism>
<keyword evidence="3" id="KW-0285">Flavoprotein</keyword>
<evidence type="ECO:0000313" key="8">
    <source>
        <dbReference type="EMBL" id="MFC5950456.1"/>
    </source>
</evidence>
<dbReference type="SUPFAM" id="SSF56645">
    <property type="entry name" value="Acyl-CoA dehydrogenase NM domain-like"/>
    <property type="match status" value="1"/>
</dbReference>
<comment type="caution">
    <text evidence="8">The sequence shown here is derived from an EMBL/GenBank/DDBJ whole genome shotgun (WGS) entry which is preliminary data.</text>
</comment>
<dbReference type="EMBL" id="JBHSQK010000047">
    <property type="protein sequence ID" value="MFC5950456.1"/>
    <property type="molecule type" value="Genomic_DNA"/>
</dbReference>
<keyword evidence="9" id="KW-1185">Reference proteome</keyword>